<gene>
    <name evidence="1" type="ORF">LPW39_17015</name>
</gene>
<proteinExistence type="predicted"/>
<evidence type="ECO:0000313" key="1">
    <source>
        <dbReference type="EMBL" id="MCD2166827.1"/>
    </source>
</evidence>
<organism evidence="1 2">
    <name type="scientific">Comamonas koreensis</name>
    <dbReference type="NCBI Taxonomy" id="160825"/>
    <lineage>
        <taxon>Bacteria</taxon>
        <taxon>Pseudomonadati</taxon>
        <taxon>Pseudomonadota</taxon>
        <taxon>Betaproteobacteria</taxon>
        <taxon>Burkholderiales</taxon>
        <taxon>Comamonadaceae</taxon>
        <taxon>Comamonas</taxon>
    </lineage>
</organism>
<sequence>MAKYAFIDAAGVCGGEGSYMPALDPVPDNAIPIGDDDSRLGQRWTGKKWVSVPKSSDVQPTIVLESITADHAHDTQTIVADTMSEVRTVVGATLTLAVRMDVAGQLYPVNESFDLPLSSSDGRVRPVRVMFEDGRALFPVAMTEARIWNVSQEMINSGLPPEKHMHFAGLRVVAAEI</sequence>
<dbReference type="Proteomes" id="UP001199260">
    <property type="component" value="Unassembled WGS sequence"/>
</dbReference>
<name>A0AAW4XXD5_9BURK</name>
<evidence type="ECO:0008006" key="3">
    <source>
        <dbReference type="Google" id="ProtNLM"/>
    </source>
</evidence>
<dbReference type="RefSeq" id="WP_230777957.1">
    <property type="nucleotide sequence ID" value="NZ_JAJNCT010000021.1"/>
</dbReference>
<protein>
    <recommendedName>
        <fullName evidence="3">Phage tail protein</fullName>
    </recommendedName>
</protein>
<accession>A0AAW4XXD5</accession>
<dbReference type="EMBL" id="JAJNCT010000021">
    <property type="protein sequence ID" value="MCD2166827.1"/>
    <property type="molecule type" value="Genomic_DNA"/>
</dbReference>
<dbReference type="AlphaFoldDB" id="A0AAW4XXD5"/>
<evidence type="ECO:0000313" key="2">
    <source>
        <dbReference type="Proteomes" id="UP001199260"/>
    </source>
</evidence>
<reference evidence="1 2" key="1">
    <citation type="submission" date="2021-11" db="EMBL/GenBank/DDBJ databases">
        <title>Genome sequence.</title>
        <authorList>
            <person name="Sun Q."/>
        </authorList>
    </citation>
    <scope>NUCLEOTIDE SEQUENCE [LARGE SCALE GENOMIC DNA]</scope>
    <source>
        <strain evidence="1 2">KCTC 12005</strain>
    </source>
</reference>
<keyword evidence="2" id="KW-1185">Reference proteome</keyword>
<comment type="caution">
    <text evidence="1">The sequence shown here is derived from an EMBL/GenBank/DDBJ whole genome shotgun (WGS) entry which is preliminary data.</text>
</comment>